<accession>A0A0F3M9J7</accession>
<evidence type="ECO:0000313" key="4">
    <source>
        <dbReference type="Proteomes" id="UP000244959"/>
    </source>
</evidence>
<reference evidence="1 3" key="1">
    <citation type="submission" date="2015-02" db="EMBL/GenBank/DDBJ databases">
        <title>Genome Sequencing of Rickettsiales.</title>
        <authorList>
            <person name="Daugherty S.C."/>
            <person name="Su Q."/>
            <person name="Abolude K."/>
            <person name="Beier-Sexton M."/>
            <person name="Carlyon J.A."/>
            <person name="Carter R."/>
            <person name="Day N.P."/>
            <person name="Dumler S.J."/>
            <person name="Dyachenko V."/>
            <person name="Godinez A."/>
            <person name="Kurtti T.J."/>
            <person name="Lichay M."/>
            <person name="Mullins K.E."/>
            <person name="Ott S."/>
            <person name="Pappas-Brown V."/>
            <person name="Paris D.H."/>
            <person name="Patel P."/>
            <person name="Richards A.L."/>
            <person name="Sadzewicz L."/>
            <person name="Sears K."/>
            <person name="Seidman D."/>
            <person name="Sengamalay N."/>
            <person name="Stenos J."/>
            <person name="Tallon L.J."/>
            <person name="Vincent G."/>
            <person name="Fraser C.M."/>
            <person name="Munderloh U."/>
            <person name="Dunning-Hotopp J.C."/>
        </authorList>
    </citation>
    <scope>NUCLEOTIDE SEQUENCE [LARGE SCALE GENOMIC DNA]</scope>
    <source>
        <strain evidence="1 3">Gilliam</strain>
    </source>
</reference>
<dbReference type="PATRIC" id="fig|1359184.3.peg.1151"/>
<evidence type="ECO:0000313" key="1">
    <source>
        <dbReference type="EMBL" id="KJV52306.1"/>
    </source>
</evidence>
<organism evidence="1 3">
    <name type="scientific">Orientia tsutsugamushi str. Gilliam</name>
    <dbReference type="NCBI Taxonomy" id="1359184"/>
    <lineage>
        <taxon>Bacteria</taxon>
        <taxon>Pseudomonadati</taxon>
        <taxon>Pseudomonadota</taxon>
        <taxon>Alphaproteobacteria</taxon>
        <taxon>Rickettsiales</taxon>
        <taxon>Rickettsiaceae</taxon>
        <taxon>Rickettsieae</taxon>
        <taxon>Orientia</taxon>
    </lineage>
</organism>
<dbReference type="Proteomes" id="UP000244959">
    <property type="component" value="Chromosome I"/>
</dbReference>
<dbReference type="Proteomes" id="UP000033769">
    <property type="component" value="Unassembled WGS sequence"/>
</dbReference>
<gene>
    <name evidence="2" type="ORF">GILLIAM_01028</name>
    <name evidence="1" type="ORF">OTSGILL_1612</name>
</gene>
<reference evidence="4" key="2">
    <citation type="submission" date="2018-03" db="EMBL/GenBank/DDBJ databases">
        <authorList>
            <person name="Batty M. E."/>
            <person name="Batty M E."/>
        </authorList>
    </citation>
    <scope>NUCLEOTIDE SEQUENCE [LARGE SCALE GENOMIC DNA]</scope>
    <source>
        <strain evidence="4">Gilliam</strain>
    </source>
</reference>
<protein>
    <submittedName>
        <fullName evidence="1">Uncharacterized protein</fullName>
    </submittedName>
</protein>
<name>A0A0F3M9J7_ORITS</name>
<proteinExistence type="predicted"/>
<dbReference type="EMBL" id="LS398551">
    <property type="protein sequence ID" value="SPR05616.1"/>
    <property type="molecule type" value="Genomic_DNA"/>
</dbReference>
<reference evidence="2" key="3">
    <citation type="submission" date="2018-03" db="EMBL/GenBank/DDBJ databases">
        <authorList>
            <person name="Keele B.F."/>
        </authorList>
    </citation>
    <scope>NUCLEOTIDE SEQUENCE [LARGE SCALE GENOMIC DNA]</scope>
    <source>
        <strain evidence="2">Gilliam</strain>
    </source>
</reference>
<evidence type="ECO:0000313" key="3">
    <source>
        <dbReference type="Proteomes" id="UP000033769"/>
    </source>
</evidence>
<dbReference type="AlphaFoldDB" id="A0A0F3M9J7"/>
<dbReference type="EMBL" id="LANO01000026">
    <property type="protein sequence ID" value="KJV52306.1"/>
    <property type="molecule type" value="Genomic_DNA"/>
</dbReference>
<sequence length="55" mass="6504">MDERGFVHSTTRTHRYAAKCMRCYGVYDWYLSKRTNIIVALVDKTLLIPYQFLTG</sequence>
<keyword evidence="4" id="KW-1185">Reference proteome</keyword>
<evidence type="ECO:0000313" key="2">
    <source>
        <dbReference type="EMBL" id="SPR05616.1"/>
    </source>
</evidence>